<evidence type="ECO:0000259" key="11">
    <source>
        <dbReference type="PROSITE" id="PS50850"/>
    </source>
</evidence>
<feature type="transmembrane region" description="Helical" evidence="10">
    <location>
        <begin position="343"/>
        <end position="361"/>
    </location>
</feature>
<organism evidence="12 13">
    <name type="scientific">Pyrrhoderma noxium</name>
    <dbReference type="NCBI Taxonomy" id="2282107"/>
    <lineage>
        <taxon>Eukaryota</taxon>
        <taxon>Fungi</taxon>
        <taxon>Dikarya</taxon>
        <taxon>Basidiomycota</taxon>
        <taxon>Agaricomycotina</taxon>
        <taxon>Agaricomycetes</taxon>
        <taxon>Hymenochaetales</taxon>
        <taxon>Hymenochaetaceae</taxon>
        <taxon>Pyrrhoderma</taxon>
    </lineage>
</organism>
<feature type="transmembrane region" description="Helical" evidence="10">
    <location>
        <begin position="482"/>
        <end position="500"/>
    </location>
</feature>
<feature type="transmembrane region" description="Helical" evidence="10">
    <location>
        <begin position="52"/>
        <end position="72"/>
    </location>
</feature>
<dbReference type="GO" id="GO:0005886">
    <property type="term" value="C:plasma membrane"/>
    <property type="evidence" value="ECO:0007669"/>
    <property type="project" value="UniProtKB-SubCell"/>
</dbReference>
<dbReference type="InterPro" id="IPR020846">
    <property type="entry name" value="MFS_dom"/>
</dbReference>
<evidence type="ECO:0000256" key="7">
    <source>
        <dbReference type="ARBA" id="ARBA00023136"/>
    </source>
</evidence>
<feature type="transmembrane region" description="Helical" evidence="10">
    <location>
        <begin position="186"/>
        <end position="208"/>
    </location>
</feature>
<keyword evidence="5 10" id="KW-0812">Transmembrane</keyword>
<dbReference type="STRING" id="2282107.A0A286UF22"/>
<evidence type="ECO:0000313" key="12">
    <source>
        <dbReference type="EMBL" id="PAV18206.1"/>
    </source>
</evidence>
<keyword evidence="6 10" id="KW-1133">Transmembrane helix</keyword>
<evidence type="ECO:0000256" key="3">
    <source>
        <dbReference type="ARBA" id="ARBA00022448"/>
    </source>
</evidence>
<evidence type="ECO:0000313" key="13">
    <source>
        <dbReference type="Proteomes" id="UP000217199"/>
    </source>
</evidence>
<dbReference type="Gene3D" id="1.20.1250.20">
    <property type="entry name" value="MFS general substrate transporter like domains"/>
    <property type="match status" value="1"/>
</dbReference>
<dbReference type="InterPro" id="IPR005828">
    <property type="entry name" value="MFS_sugar_transport-like"/>
</dbReference>
<comment type="catalytic activity">
    <reaction evidence="8">
        <text>myo-inositol(out) + H(+)(out) = myo-inositol(in) + H(+)(in)</text>
        <dbReference type="Rhea" id="RHEA:60364"/>
        <dbReference type="ChEBI" id="CHEBI:15378"/>
        <dbReference type="ChEBI" id="CHEBI:17268"/>
    </reaction>
</comment>
<evidence type="ECO:0000256" key="10">
    <source>
        <dbReference type="SAM" id="Phobius"/>
    </source>
</evidence>
<dbReference type="SUPFAM" id="SSF103473">
    <property type="entry name" value="MFS general substrate transporter"/>
    <property type="match status" value="1"/>
</dbReference>
<comment type="caution">
    <text evidence="12">The sequence shown here is derived from an EMBL/GenBank/DDBJ whole genome shotgun (WGS) entry which is preliminary data.</text>
</comment>
<proteinExistence type="inferred from homology"/>
<dbReference type="EMBL" id="NBII01000006">
    <property type="protein sequence ID" value="PAV18206.1"/>
    <property type="molecule type" value="Genomic_DNA"/>
</dbReference>
<feature type="transmembrane region" description="Helical" evidence="10">
    <location>
        <begin position="414"/>
        <end position="436"/>
    </location>
</feature>
<dbReference type="InterPro" id="IPR003663">
    <property type="entry name" value="Sugar/inositol_transpt"/>
</dbReference>
<comment type="similarity">
    <text evidence="2 9">Belongs to the major facilitator superfamily. Sugar transporter (TC 2.A.1.1) family.</text>
</comment>
<dbReference type="PANTHER" id="PTHR48020:SF12">
    <property type="entry name" value="PROTON MYO-INOSITOL COTRANSPORTER"/>
    <property type="match status" value="1"/>
</dbReference>
<dbReference type="Pfam" id="PF00083">
    <property type="entry name" value="Sugar_tr"/>
    <property type="match status" value="1"/>
</dbReference>
<dbReference type="GO" id="GO:0005365">
    <property type="term" value="F:myo-inositol transmembrane transporter activity"/>
    <property type="evidence" value="ECO:0007669"/>
    <property type="project" value="UniProtKB-ARBA"/>
</dbReference>
<protein>
    <submittedName>
        <fullName evidence="12">General substrate transporter</fullName>
    </submittedName>
</protein>
<keyword evidence="3 9" id="KW-0813">Transport</keyword>
<feature type="transmembrane region" description="Helical" evidence="10">
    <location>
        <begin position="373"/>
        <end position="394"/>
    </location>
</feature>
<feature type="domain" description="Major facilitator superfamily (MFS) profile" evidence="11">
    <location>
        <begin position="59"/>
        <end position="504"/>
    </location>
</feature>
<evidence type="ECO:0000256" key="6">
    <source>
        <dbReference type="ARBA" id="ARBA00022989"/>
    </source>
</evidence>
<evidence type="ECO:0000256" key="5">
    <source>
        <dbReference type="ARBA" id="ARBA00022692"/>
    </source>
</evidence>
<dbReference type="InterPro" id="IPR050814">
    <property type="entry name" value="Myo-inositol_Transporter"/>
</dbReference>
<feature type="transmembrane region" description="Helical" evidence="10">
    <location>
        <begin position="151"/>
        <end position="174"/>
    </location>
</feature>
<dbReference type="AlphaFoldDB" id="A0A286UF22"/>
<dbReference type="PROSITE" id="PS00216">
    <property type="entry name" value="SUGAR_TRANSPORT_1"/>
    <property type="match status" value="1"/>
</dbReference>
<dbReference type="OrthoDB" id="6339427at2759"/>
<gene>
    <name evidence="12" type="ORF">PNOK_0669200</name>
</gene>
<dbReference type="InterPro" id="IPR036259">
    <property type="entry name" value="MFS_trans_sf"/>
</dbReference>
<keyword evidence="4" id="KW-1003">Cell membrane</keyword>
<evidence type="ECO:0000256" key="1">
    <source>
        <dbReference type="ARBA" id="ARBA00004651"/>
    </source>
</evidence>
<evidence type="ECO:0000256" key="2">
    <source>
        <dbReference type="ARBA" id="ARBA00010992"/>
    </source>
</evidence>
<accession>A0A286UF22</accession>
<feature type="transmembrane region" description="Helical" evidence="10">
    <location>
        <begin position="214"/>
        <end position="236"/>
    </location>
</feature>
<sequence>MISKEKVTVDSYPAPSKLENEIVEVKNPGTDCGLSGGDLSELIVVAEGEDRATIFIFILVFCCGISGLLFGYDTGVISGALVSINTDLDHKDLSTVEKEFITSATTLGALIGGLVSGGLSDYTGRKYILGLGDIIFIGGAVGQAVCHSVSVMIGCRFLIGLGVGLASCVAPLYIQELSPTKLRGRMVVLNNAMVTFGQVVAYAIGAGFETMNGGWRWMVGLGAVPAGLQILSLFFLPESPRILLVKGHREEFEKVMHRIYAYATDEQIKLKIKVMRVAVQESIDITKSTTFVQRMQSILFVPRNRRALVIACGLQAFAQLSGFNTLMYYSATLFKSIGFNQPTAVGMIVAGTNFLFTLVALKYIDIVGRRKIMLITSPGMIFGLTLCSISFHFLTMNTGNVLVDGSSYPKSWSGVVVASIIIFVASFATGLGSVPWQQGELFALDVRGLGTSCGTATCWGANLLINSTYLSLMNGITPSGAFGFYAGICLLGWLFCVFCYPETAGLSLEEVCAIFDKGFGVRRSQRMRAEKAAIIQSKNNETNEKSQDITIIEKI</sequence>
<dbReference type="NCBIfam" id="TIGR00879">
    <property type="entry name" value="SP"/>
    <property type="match status" value="1"/>
</dbReference>
<dbReference type="Proteomes" id="UP000217199">
    <property type="component" value="Unassembled WGS sequence"/>
</dbReference>
<dbReference type="PRINTS" id="PR00171">
    <property type="entry name" value="SUGRTRNSPORT"/>
</dbReference>
<dbReference type="InParanoid" id="A0A286UF22"/>
<dbReference type="GO" id="GO:1904679">
    <property type="term" value="P:myo-inositol import across plasma membrane"/>
    <property type="evidence" value="ECO:0007669"/>
    <property type="project" value="UniProtKB-ARBA"/>
</dbReference>
<keyword evidence="7 10" id="KW-0472">Membrane</keyword>
<name>A0A286UF22_9AGAM</name>
<evidence type="ECO:0000256" key="8">
    <source>
        <dbReference type="ARBA" id="ARBA00049119"/>
    </source>
</evidence>
<feature type="transmembrane region" description="Helical" evidence="10">
    <location>
        <begin position="448"/>
        <end position="470"/>
    </location>
</feature>
<comment type="subcellular location">
    <subcellularLocation>
        <location evidence="1">Cell membrane</location>
        <topology evidence="1">Multi-pass membrane protein</topology>
    </subcellularLocation>
</comment>
<feature type="transmembrane region" description="Helical" evidence="10">
    <location>
        <begin position="100"/>
        <end position="120"/>
    </location>
</feature>
<dbReference type="FunCoup" id="A0A286UF22">
    <property type="interactions" value="123"/>
</dbReference>
<reference evidence="12 13" key="1">
    <citation type="journal article" date="2017" name="Mol. Ecol.">
        <title>Comparative and population genomic landscape of Phellinus noxius: A hypervariable fungus causing root rot in trees.</title>
        <authorList>
            <person name="Chung C.L."/>
            <person name="Lee T.J."/>
            <person name="Akiba M."/>
            <person name="Lee H.H."/>
            <person name="Kuo T.H."/>
            <person name="Liu D."/>
            <person name="Ke H.M."/>
            <person name="Yokoi T."/>
            <person name="Roa M.B."/>
            <person name="Lu M.J."/>
            <person name="Chang Y.Y."/>
            <person name="Ann P.J."/>
            <person name="Tsai J.N."/>
            <person name="Chen C.Y."/>
            <person name="Tzean S.S."/>
            <person name="Ota Y."/>
            <person name="Hattori T."/>
            <person name="Sahashi N."/>
            <person name="Liou R.F."/>
            <person name="Kikuchi T."/>
            <person name="Tsai I.J."/>
        </authorList>
    </citation>
    <scope>NUCLEOTIDE SEQUENCE [LARGE SCALE GENOMIC DNA]</scope>
    <source>
        <strain evidence="12 13">FFPRI411160</strain>
    </source>
</reference>
<evidence type="ECO:0000256" key="4">
    <source>
        <dbReference type="ARBA" id="ARBA00022475"/>
    </source>
</evidence>
<dbReference type="PANTHER" id="PTHR48020">
    <property type="entry name" value="PROTON MYO-INOSITOL COTRANSPORTER"/>
    <property type="match status" value="1"/>
</dbReference>
<feature type="transmembrane region" description="Helical" evidence="10">
    <location>
        <begin position="307"/>
        <end position="331"/>
    </location>
</feature>
<dbReference type="PROSITE" id="PS00217">
    <property type="entry name" value="SUGAR_TRANSPORT_2"/>
    <property type="match status" value="1"/>
</dbReference>
<evidence type="ECO:0000256" key="9">
    <source>
        <dbReference type="RuleBase" id="RU003346"/>
    </source>
</evidence>
<dbReference type="PROSITE" id="PS50850">
    <property type="entry name" value="MFS"/>
    <property type="match status" value="1"/>
</dbReference>
<dbReference type="InterPro" id="IPR005829">
    <property type="entry name" value="Sugar_transporter_CS"/>
</dbReference>
<dbReference type="FunFam" id="1.20.1250.20:FF:000073">
    <property type="entry name" value="MFS myo-inositol transporter, putative"/>
    <property type="match status" value="1"/>
</dbReference>
<keyword evidence="13" id="KW-1185">Reference proteome</keyword>
<feature type="transmembrane region" description="Helical" evidence="10">
    <location>
        <begin position="127"/>
        <end position="145"/>
    </location>
</feature>